<sequence length="85" mass="9706">MSCTIPAFPDNNISPYGLIRLFFSQIILTTILINTNEYAQFKNAGVIGRSWLPLTLDELKIWLGIVIYMGVIKLPRVTDYWLVDS</sequence>
<keyword evidence="2" id="KW-1185">Reference proteome</keyword>
<protein>
    <submittedName>
        <fullName evidence="1">7054_t:CDS:1</fullName>
    </submittedName>
</protein>
<evidence type="ECO:0000313" key="2">
    <source>
        <dbReference type="Proteomes" id="UP000789366"/>
    </source>
</evidence>
<accession>A0ACA9PBH4</accession>
<evidence type="ECO:0000313" key="1">
    <source>
        <dbReference type="EMBL" id="CAG8693789.1"/>
    </source>
</evidence>
<reference evidence="1" key="1">
    <citation type="submission" date="2021-06" db="EMBL/GenBank/DDBJ databases">
        <authorList>
            <person name="Kallberg Y."/>
            <person name="Tangrot J."/>
            <person name="Rosling A."/>
        </authorList>
    </citation>
    <scope>NUCLEOTIDE SEQUENCE</scope>
    <source>
        <strain evidence="1">28 12/20/2015</strain>
    </source>
</reference>
<dbReference type="EMBL" id="CAJVPW010021522">
    <property type="protein sequence ID" value="CAG8693789.1"/>
    <property type="molecule type" value="Genomic_DNA"/>
</dbReference>
<gene>
    <name evidence="1" type="ORF">SPELUC_LOCUS10899</name>
</gene>
<organism evidence="1 2">
    <name type="scientific">Cetraspora pellucida</name>
    <dbReference type="NCBI Taxonomy" id="1433469"/>
    <lineage>
        <taxon>Eukaryota</taxon>
        <taxon>Fungi</taxon>
        <taxon>Fungi incertae sedis</taxon>
        <taxon>Mucoromycota</taxon>
        <taxon>Glomeromycotina</taxon>
        <taxon>Glomeromycetes</taxon>
        <taxon>Diversisporales</taxon>
        <taxon>Gigasporaceae</taxon>
        <taxon>Cetraspora</taxon>
    </lineage>
</organism>
<proteinExistence type="predicted"/>
<name>A0ACA9PBH4_9GLOM</name>
<dbReference type="Proteomes" id="UP000789366">
    <property type="component" value="Unassembled WGS sequence"/>
</dbReference>
<feature type="non-terminal residue" evidence="1">
    <location>
        <position position="85"/>
    </location>
</feature>
<comment type="caution">
    <text evidence="1">The sequence shown here is derived from an EMBL/GenBank/DDBJ whole genome shotgun (WGS) entry which is preliminary data.</text>
</comment>